<gene>
    <name evidence="6" type="primary">OSM-1_2</name>
    <name evidence="6" type="ORF">KIN20_009727</name>
</gene>
<comment type="caution">
    <text evidence="6">The sequence shown here is derived from an EMBL/GenBank/DDBJ whole genome shotgun (WGS) entry which is preliminary data.</text>
</comment>
<dbReference type="PANTHER" id="PTHR15722">
    <property type="entry name" value="IFT140/172-RELATED"/>
    <property type="match status" value="1"/>
</dbReference>
<dbReference type="GO" id="GO:0042073">
    <property type="term" value="P:intraciliary transport"/>
    <property type="evidence" value="ECO:0007669"/>
    <property type="project" value="TreeGrafter"/>
</dbReference>
<dbReference type="Proteomes" id="UP001196413">
    <property type="component" value="Unassembled WGS sequence"/>
</dbReference>
<dbReference type="GO" id="GO:0005930">
    <property type="term" value="C:axoneme"/>
    <property type="evidence" value="ECO:0007669"/>
    <property type="project" value="TreeGrafter"/>
</dbReference>
<dbReference type="EMBL" id="JAHQIW010001619">
    <property type="protein sequence ID" value="KAJ1353158.1"/>
    <property type="molecule type" value="Genomic_DNA"/>
</dbReference>
<evidence type="ECO:0000256" key="5">
    <source>
        <dbReference type="ARBA" id="ARBA00023273"/>
    </source>
</evidence>
<dbReference type="PANTHER" id="PTHR15722:SF2">
    <property type="entry name" value="INTRAFLAGELLAR TRANSPORT PROTEIN 172 HOMOLOG"/>
    <property type="match status" value="1"/>
</dbReference>
<evidence type="ECO:0000313" key="6">
    <source>
        <dbReference type="EMBL" id="KAJ1353158.1"/>
    </source>
</evidence>
<comment type="subcellular location">
    <subcellularLocation>
        <location evidence="1">Cell projection</location>
        <location evidence="1">Cilium</location>
    </subcellularLocation>
</comment>
<evidence type="ECO:0000313" key="7">
    <source>
        <dbReference type="Proteomes" id="UP001196413"/>
    </source>
</evidence>
<evidence type="ECO:0000256" key="4">
    <source>
        <dbReference type="ARBA" id="ARBA00023069"/>
    </source>
</evidence>
<proteinExistence type="predicted"/>
<keyword evidence="5" id="KW-0966">Cell projection</keyword>
<organism evidence="6 7">
    <name type="scientific">Parelaphostrongylus tenuis</name>
    <name type="common">Meningeal worm</name>
    <dbReference type="NCBI Taxonomy" id="148309"/>
    <lineage>
        <taxon>Eukaryota</taxon>
        <taxon>Metazoa</taxon>
        <taxon>Ecdysozoa</taxon>
        <taxon>Nematoda</taxon>
        <taxon>Chromadorea</taxon>
        <taxon>Rhabditida</taxon>
        <taxon>Rhabditina</taxon>
        <taxon>Rhabditomorpha</taxon>
        <taxon>Strongyloidea</taxon>
        <taxon>Metastrongylidae</taxon>
        <taxon>Parelaphostrongylus</taxon>
    </lineage>
</organism>
<keyword evidence="2" id="KW-0853">WD repeat</keyword>
<sequence length="136" mass="15141">MLSLVKCICERATKLLFRDKRSRLTLLEGDRQTTLLNFCTYVQWVPGSEVIVAQSGNTLHVWYNPSLPDQVNTVPIKGEVEGVQRDPERTEVIVQEASAKVAYELDNVQIDFGSAIDAGDLAKAAAFLDHYNVDDS</sequence>
<keyword evidence="3" id="KW-0677">Repeat</keyword>
<keyword evidence="4" id="KW-0969">Cilium</keyword>
<dbReference type="GO" id="GO:0030992">
    <property type="term" value="C:intraciliary transport particle B"/>
    <property type="evidence" value="ECO:0007669"/>
    <property type="project" value="TreeGrafter"/>
</dbReference>
<evidence type="ECO:0000256" key="1">
    <source>
        <dbReference type="ARBA" id="ARBA00004138"/>
    </source>
</evidence>
<dbReference type="GO" id="GO:0036064">
    <property type="term" value="C:ciliary basal body"/>
    <property type="evidence" value="ECO:0007669"/>
    <property type="project" value="TreeGrafter"/>
</dbReference>
<accession>A0AAD5QID9</accession>
<protein>
    <submittedName>
        <fullName evidence="6">Intraflagellar transport protein osm-1</fullName>
    </submittedName>
</protein>
<keyword evidence="7" id="KW-1185">Reference proteome</keyword>
<reference evidence="6" key="1">
    <citation type="submission" date="2021-06" db="EMBL/GenBank/DDBJ databases">
        <title>Parelaphostrongylus tenuis whole genome reference sequence.</title>
        <authorList>
            <person name="Garwood T.J."/>
            <person name="Larsen P.A."/>
            <person name="Fountain-Jones N.M."/>
            <person name="Garbe J.R."/>
            <person name="Macchietto M.G."/>
            <person name="Kania S.A."/>
            <person name="Gerhold R.W."/>
            <person name="Richards J.E."/>
            <person name="Wolf T.M."/>
        </authorList>
    </citation>
    <scope>NUCLEOTIDE SEQUENCE</scope>
    <source>
        <strain evidence="6">MNPRO001-30</strain>
        <tissue evidence="6">Meninges</tissue>
    </source>
</reference>
<evidence type="ECO:0000256" key="3">
    <source>
        <dbReference type="ARBA" id="ARBA00022737"/>
    </source>
</evidence>
<name>A0AAD5QID9_PARTN</name>
<evidence type="ECO:0000256" key="2">
    <source>
        <dbReference type="ARBA" id="ARBA00022574"/>
    </source>
</evidence>
<dbReference type="AlphaFoldDB" id="A0AAD5QID9"/>